<dbReference type="PANTHER" id="PTHR47099">
    <property type="entry name" value="METHYLCOBAMIDE:COM METHYLTRANSFERASE MTBA"/>
    <property type="match status" value="1"/>
</dbReference>
<sequence length="369" mass="42362">MNSKERLQIAFDHKEPDRVPVQVSFVPEVLEKLKLKYKIKKDSDDLLSAGVVSSIDYDVDVYFGHDMLILDVGMGSGYYRKFEPGKDTYTTEWGITWKKMPYKTRFGNGYYTEIVSFPLAEDDALDSYIPPDPEDEDISFVDDVMRTYGKDYYICGSLACSILEAFRYLRGPKAFEDLLINKEFAHKVMDMTVNYHLKLGYKLIEKGVDMIWLADDVGSEHSMLISPEVFREFMKPRLGYMISEFKKKNKNIKVAWHSDGYIVPILDDLIEIGLDVLNPIQPESMDPSWIKKRYGNNLCLWGTVSTQRTLPYGKPEDVENEVINRIKNCAPGGGFLIGPTHNIQLDVPEENLLAFYDAVKKYGVYPVKI</sequence>
<dbReference type="InterPro" id="IPR000257">
    <property type="entry name" value="Uroporphyrinogen_deCOase"/>
</dbReference>
<accession>A0A7V0QTB9</accession>
<dbReference type="EMBL" id="DRBC01000265">
    <property type="protein sequence ID" value="HDN84978.1"/>
    <property type="molecule type" value="Genomic_DNA"/>
</dbReference>
<dbReference type="Proteomes" id="UP000885660">
    <property type="component" value="Unassembled WGS sequence"/>
</dbReference>
<dbReference type="Pfam" id="PF01208">
    <property type="entry name" value="URO-D"/>
    <property type="match status" value="1"/>
</dbReference>
<dbReference type="GO" id="GO:0004853">
    <property type="term" value="F:uroporphyrinogen decarboxylase activity"/>
    <property type="evidence" value="ECO:0007669"/>
    <property type="project" value="InterPro"/>
</dbReference>
<dbReference type="InterPro" id="IPR038071">
    <property type="entry name" value="UROD/MetE-like_sf"/>
</dbReference>
<dbReference type="SUPFAM" id="SSF51726">
    <property type="entry name" value="UROD/MetE-like"/>
    <property type="match status" value="1"/>
</dbReference>
<comment type="caution">
    <text evidence="2">The sequence shown here is derived from an EMBL/GenBank/DDBJ whole genome shotgun (WGS) entry which is preliminary data.</text>
</comment>
<dbReference type="AlphaFoldDB" id="A0A7V0QTB9"/>
<dbReference type="Gene3D" id="3.20.20.210">
    <property type="match status" value="1"/>
</dbReference>
<reference evidence="2" key="1">
    <citation type="journal article" date="2020" name="mSystems">
        <title>Genome- and Community-Level Interaction Insights into Carbon Utilization and Element Cycling Functions of Hydrothermarchaeota in Hydrothermal Sediment.</title>
        <authorList>
            <person name="Zhou Z."/>
            <person name="Liu Y."/>
            <person name="Xu W."/>
            <person name="Pan J."/>
            <person name="Luo Z.H."/>
            <person name="Li M."/>
        </authorList>
    </citation>
    <scope>NUCLEOTIDE SEQUENCE [LARGE SCALE GENOMIC DNA]</scope>
    <source>
        <strain evidence="2">HyVt-219</strain>
    </source>
</reference>
<evidence type="ECO:0000259" key="1">
    <source>
        <dbReference type="Pfam" id="PF01208"/>
    </source>
</evidence>
<organism evidence="2">
    <name type="scientific">Aerophobetes bacterium</name>
    <dbReference type="NCBI Taxonomy" id="2030807"/>
    <lineage>
        <taxon>Bacteria</taxon>
        <taxon>Candidatus Aerophobota</taxon>
    </lineage>
</organism>
<evidence type="ECO:0000313" key="2">
    <source>
        <dbReference type="EMBL" id="HDN84978.1"/>
    </source>
</evidence>
<gene>
    <name evidence="2" type="ORF">ENG47_04390</name>
</gene>
<protein>
    <recommendedName>
        <fullName evidence="1">Uroporphyrinogen decarboxylase (URO-D) domain-containing protein</fullName>
    </recommendedName>
</protein>
<dbReference type="InterPro" id="IPR052024">
    <property type="entry name" value="Methanogen_methyltrans"/>
</dbReference>
<dbReference type="PANTHER" id="PTHR47099:SF1">
    <property type="entry name" value="METHYLCOBAMIDE:COM METHYLTRANSFERASE MTBA"/>
    <property type="match status" value="1"/>
</dbReference>
<proteinExistence type="predicted"/>
<dbReference type="GO" id="GO:0006779">
    <property type="term" value="P:porphyrin-containing compound biosynthetic process"/>
    <property type="evidence" value="ECO:0007669"/>
    <property type="project" value="InterPro"/>
</dbReference>
<feature type="domain" description="Uroporphyrinogen decarboxylase (URO-D)" evidence="1">
    <location>
        <begin position="123"/>
        <end position="362"/>
    </location>
</feature>
<name>A0A7V0QTB9_UNCAE</name>